<keyword evidence="6" id="KW-1185">Reference proteome</keyword>
<keyword evidence="3" id="KW-0378">Hydrolase</keyword>
<dbReference type="GO" id="GO:0006508">
    <property type="term" value="P:proteolysis"/>
    <property type="evidence" value="ECO:0007669"/>
    <property type="project" value="UniProtKB-KW"/>
</dbReference>
<dbReference type="Proteomes" id="UP000031980">
    <property type="component" value="Unassembled WGS sequence"/>
</dbReference>
<evidence type="ECO:0000313" key="6">
    <source>
        <dbReference type="Proteomes" id="UP000031980"/>
    </source>
</evidence>
<evidence type="ECO:0000259" key="4">
    <source>
        <dbReference type="SMART" id="SM00409"/>
    </source>
</evidence>
<dbReference type="Pfam" id="PF07686">
    <property type="entry name" value="V-set"/>
    <property type="match status" value="1"/>
</dbReference>
<feature type="domain" description="Immunoglobulin" evidence="4">
    <location>
        <begin position="39"/>
        <end position="149"/>
    </location>
</feature>
<comment type="caution">
    <text evidence="5">The sequence shown here is derived from an EMBL/GenBank/DDBJ whole genome shotgun (WGS) entry which is preliminary data.</text>
</comment>
<accession>A0A0C3M8J7</accession>
<evidence type="ECO:0000256" key="2">
    <source>
        <dbReference type="ARBA" id="ARBA00022670"/>
    </source>
</evidence>
<dbReference type="SMART" id="SM00409">
    <property type="entry name" value="IG"/>
    <property type="match status" value="1"/>
</dbReference>
<comment type="similarity">
    <text evidence="1">Belongs to the peptidase C25 family.</text>
</comment>
<evidence type="ECO:0000313" key="5">
    <source>
        <dbReference type="EMBL" id="KIO42763.1"/>
    </source>
</evidence>
<dbReference type="InterPro" id="IPR013106">
    <property type="entry name" value="Ig_V-set"/>
</dbReference>
<dbReference type="Gene3D" id="2.60.40.10">
    <property type="entry name" value="Immunoglobulins"/>
    <property type="match status" value="1"/>
</dbReference>
<evidence type="ECO:0000256" key="3">
    <source>
        <dbReference type="ARBA" id="ARBA00022807"/>
    </source>
</evidence>
<evidence type="ECO:0000256" key="1">
    <source>
        <dbReference type="ARBA" id="ARBA00006067"/>
    </source>
</evidence>
<keyword evidence="2" id="KW-0645">Protease</keyword>
<dbReference type="InterPro" id="IPR036179">
    <property type="entry name" value="Ig-like_dom_sf"/>
</dbReference>
<dbReference type="GO" id="GO:0008234">
    <property type="term" value="F:cysteine-type peptidase activity"/>
    <property type="evidence" value="ECO:0007669"/>
    <property type="project" value="UniProtKB-KW"/>
</dbReference>
<proteinExistence type="inferred from homology"/>
<dbReference type="RefSeq" id="WP_041505475.1">
    <property type="nucleotide sequence ID" value="NZ_JPIU01000049.1"/>
</dbReference>
<organism evidence="5 6">
    <name type="scientific">Sanguibacteroides justesenii</name>
    <dbReference type="NCBI Taxonomy" id="1547597"/>
    <lineage>
        <taxon>Bacteria</taxon>
        <taxon>Pseudomonadati</taxon>
        <taxon>Bacteroidota</taxon>
        <taxon>Bacteroidia</taxon>
        <taxon>Bacteroidales</taxon>
        <taxon>Porphyromonadaceae</taxon>
        <taxon>Sanguibacteroides</taxon>
    </lineage>
</organism>
<dbReference type="InterPro" id="IPR013783">
    <property type="entry name" value="Ig-like_fold"/>
</dbReference>
<gene>
    <name evidence="5" type="ORF">BA92_12870</name>
</gene>
<keyword evidence="3" id="KW-0788">Thiol protease</keyword>
<dbReference type="InterPro" id="IPR003599">
    <property type="entry name" value="Ig_sub"/>
</dbReference>
<name>A0A0C3M8J7_9PORP</name>
<protein>
    <recommendedName>
        <fullName evidence="4">Immunoglobulin domain-containing protein</fullName>
    </recommendedName>
</protein>
<dbReference type="EMBL" id="JPIU01000049">
    <property type="protein sequence ID" value="KIO42763.1"/>
    <property type="molecule type" value="Genomic_DNA"/>
</dbReference>
<dbReference type="AlphaFoldDB" id="A0A0C3M8J7"/>
<dbReference type="SUPFAM" id="SSF48726">
    <property type="entry name" value="Immunoglobulin"/>
    <property type="match status" value="1"/>
</dbReference>
<sequence length="157" mass="17487">MKKIMMLLMVSVFFLMGGMSEGMVQKNENQSGIQVFLFPTSILKHPGESVRMTFSINGIGLGDFYLIYVVVQKPGKGLDLLLTIGTDGVIRYRKDEIKDRITAFYSSSNNSGAISISNLLVEDTGDYYVAIGDSNTPLYWSNASRLTVSAEIPWRRK</sequence>
<reference evidence="5 6" key="1">
    <citation type="submission" date="2014-07" db="EMBL/GenBank/DDBJ databases">
        <title>Porphyromonadaceae bacterium OUH 308042 = ATCC BAA-2681 = DSM 28342 draft genome.</title>
        <authorList>
            <person name="Sydenham T.V."/>
            <person name="Hasman H."/>
            <person name="Justensen U.S."/>
        </authorList>
    </citation>
    <scope>NUCLEOTIDE SEQUENCE [LARGE SCALE GENOMIC DNA]</scope>
    <source>
        <strain evidence="5 6">OUH 308042</strain>
    </source>
</reference>